<dbReference type="EMBL" id="JACBYQ010000001">
    <property type="protein sequence ID" value="NYE94822.1"/>
    <property type="molecule type" value="Genomic_DNA"/>
</dbReference>
<dbReference type="InterPro" id="IPR024932">
    <property type="entry name" value="ApbE"/>
</dbReference>
<keyword evidence="8" id="KW-0460">Magnesium</keyword>
<evidence type="ECO:0000256" key="10">
    <source>
        <dbReference type="ARBA" id="ARBA00048540"/>
    </source>
</evidence>
<dbReference type="SUPFAM" id="SSF143631">
    <property type="entry name" value="ApbE-like"/>
    <property type="match status" value="1"/>
</dbReference>
<dbReference type="GO" id="GO:0046872">
    <property type="term" value="F:metal ion binding"/>
    <property type="evidence" value="ECO:0007669"/>
    <property type="project" value="UniProtKB-KW"/>
</dbReference>
<accession>A0A7Y9S7S7</accession>
<keyword evidence="7" id="KW-0274">FAD</keyword>
<sequence length="238" mass="25455">MVSQAGAVPGYYRLPQAAASLEPLYRSLYRLTEGAMTPLITGSLEHLGYDADYTLRAQPGFLPSPDWAEAIDWHGTRLQTKQPVVLDVGAAGKGQLVDLLAAELERHGVGNYVIDASGDLFAQGLTLRVGLEHPLDPSTAIGVVELDHGYPAICASASNRRSWGAGLHHVLDGSTGKPVQTVLASWALAQDAMQADALATALFFTDHATLAKEFDFASVRMFSTGRAEISDNFDGEIF</sequence>
<evidence type="ECO:0000256" key="5">
    <source>
        <dbReference type="ARBA" id="ARBA00022679"/>
    </source>
</evidence>
<evidence type="ECO:0000313" key="12">
    <source>
        <dbReference type="Proteomes" id="UP000521748"/>
    </source>
</evidence>
<evidence type="ECO:0000256" key="4">
    <source>
        <dbReference type="ARBA" id="ARBA00022630"/>
    </source>
</evidence>
<comment type="cofactor">
    <cofactor evidence="1">
        <name>Mg(2+)</name>
        <dbReference type="ChEBI" id="CHEBI:18420"/>
    </cofactor>
</comment>
<evidence type="ECO:0000256" key="1">
    <source>
        <dbReference type="ARBA" id="ARBA00001946"/>
    </source>
</evidence>
<dbReference type="EC" id="2.7.1.180" evidence="2"/>
<proteinExistence type="predicted"/>
<dbReference type="Pfam" id="PF02424">
    <property type="entry name" value="ApbE"/>
    <property type="match status" value="1"/>
</dbReference>
<dbReference type="PANTHER" id="PTHR30040:SF2">
    <property type="entry name" value="FAD:PROTEIN FMN TRANSFERASE"/>
    <property type="match status" value="1"/>
</dbReference>
<keyword evidence="12" id="KW-1185">Reference proteome</keyword>
<keyword evidence="11" id="KW-0449">Lipoprotein</keyword>
<evidence type="ECO:0000256" key="7">
    <source>
        <dbReference type="ARBA" id="ARBA00022827"/>
    </source>
</evidence>
<evidence type="ECO:0000256" key="3">
    <source>
        <dbReference type="ARBA" id="ARBA00016337"/>
    </source>
</evidence>
<reference evidence="11 12" key="1">
    <citation type="submission" date="2020-07" db="EMBL/GenBank/DDBJ databases">
        <title>Sequencing the genomes of 1000 actinobacteria strains.</title>
        <authorList>
            <person name="Klenk H.-P."/>
        </authorList>
    </citation>
    <scope>NUCLEOTIDE SEQUENCE [LARGE SCALE GENOMIC DNA]</scope>
    <source>
        <strain evidence="11 12">DSM 102047</strain>
    </source>
</reference>
<gene>
    <name evidence="11" type="ORF">FHU41_001043</name>
</gene>
<evidence type="ECO:0000256" key="6">
    <source>
        <dbReference type="ARBA" id="ARBA00022723"/>
    </source>
</evidence>
<keyword evidence="5" id="KW-0808">Transferase</keyword>
<dbReference type="AlphaFoldDB" id="A0A7Y9S7S7"/>
<comment type="catalytic activity">
    <reaction evidence="10">
        <text>L-threonyl-[protein] + FAD = FMN-L-threonyl-[protein] + AMP + H(+)</text>
        <dbReference type="Rhea" id="RHEA:36847"/>
        <dbReference type="Rhea" id="RHEA-COMP:11060"/>
        <dbReference type="Rhea" id="RHEA-COMP:11061"/>
        <dbReference type="ChEBI" id="CHEBI:15378"/>
        <dbReference type="ChEBI" id="CHEBI:30013"/>
        <dbReference type="ChEBI" id="CHEBI:57692"/>
        <dbReference type="ChEBI" id="CHEBI:74257"/>
        <dbReference type="ChEBI" id="CHEBI:456215"/>
        <dbReference type="EC" id="2.7.1.180"/>
    </reaction>
</comment>
<protein>
    <recommendedName>
        <fullName evidence="3">FAD:protein FMN transferase</fullName>
        <ecNumber evidence="2">2.7.1.180</ecNumber>
    </recommendedName>
    <alternativeName>
        <fullName evidence="9">Flavin transferase</fullName>
    </alternativeName>
</protein>
<dbReference type="Proteomes" id="UP000521748">
    <property type="component" value="Unassembled WGS sequence"/>
</dbReference>
<dbReference type="GO" id="GO:0016740">
    <property type="term" value="F:transferase activity"/>
    <property type="evidence" value="ECO:0007669"/>
    <property type="project" value="UniProtKB-KW"/>
</dbReference>
<evidence type="ECO:0000256" key="2">
    <source>
        <dbReference type="ARBA" id="ARBA00011955"/>
    </source>
</evidence>
<keyword evidence="4" id="KW-0285">Flavoprotein</keyword>
<organism evidence="11 12">
    <name type="scientific">Psychromicrobium silvestre</name>
    <dbReference type="NCBI Taxonomy" id="1645614"/>
    <lineage>
        <taxon>Bacteria</taxon>
        <taxon>Bacillati</taxon>
        <taxon>Actinomycetota</taxon>
        <taxon>Actinomycetes</taxon>
        <taxon>Micrococcales</taxon>
        <taxon>Micrococcaceae</taxon>
        <taxon>Psychromicrobium</taxon>
    </lineage>
</organism>
<evidence type="ECO:0000313" key="11">
    <source>
        <dbReference type="EMBL" id="NYE94822.1"/>
    </source>
</evidence>
<dbReference type="InterPro" id="IPR003374">
    <property type="entry name" value="ApbE-like_sf"/>
</dbReference>
<comment type="caution">
    <text evidence="11">The sequence shown here is derived from an EMBL/GenBank/DDBJ whole genome shotgun (WGS) entry which is preliminary data.</text>
</comment>
<evidence type="ECO:0000256" key="8">
    <source>
        <dbReference type="ARBA" id="ARBA00022842"/>
    </source>
</evidence>
<evidence type="ECO:0000256" key="9">
    <source>
        <dbReference type="ARBA" id="ARBA00031306"/>
    </source>
</evidence>
<name>A0A7Y9S7S7_9MICC</name>
<dbReference type="Gene3D" id="3.10.520.10">
    <property type="entry name" value="ApbE-like domains"/>
    <property type="match status" value="1"/>
</dbReference>
<keyword evidence="6" id="KW-0479">Metal-binding</keyword>
<dbReference type="PANTHER" id="PTHR30040">
    <property type="entry name" value="THIAMINE BIOSYNTHESIS LIPOPROTEIN APBE"/>
    <property type="match status" value="1"/>
</dbReference>